<gene>
    <name evidence="3" type="ORF">JAN5088_03146</name>
</gene>
<accession>A0A0M6XVP0</accession>
<keyword evidence="4" id="KW-1185">Reference proteome</keyword>
<dbReference type="AlphaFoldDB" id="A0A0M6XVP0"/>
<feature type="region of interest" description="Disordered" evidence="1">
    <location>
        <begin position="1"/>
        <end position="43"/>
    </location>
</feature>
<evidence type="ECO:0000256" key="2">
    <source>
        <dbReference type="SAM" id="Phobius"/>
    </source>
</evidence>
<organism evidence="3 4">
    <name type="scientific">Jannaschia rubra</name>
    <dbReference type="NCBI Taxonomy" id="282197"/>
    <lineage>
        <taxon>Bacteria</taxon>
        <taxon>Pseudomonadati</taxon>
        <taxon>Pseudomonadota</taxon>
        <taxon>Alphaproteobacteria</taxon>
        <taxon>Rhodobacterales</taxon>
        <taxon>Roseobacteraceae</taxon>
        <taxon>Jannaschia</taxon>
    </lineage>
</organism>
<keyword evidence="2" id="KW-0812">Transmembrane</keyword>
<dbReference type="RefSeq" id="WP_055683716.1">
    <property type="nucleotide sequence ID" value="NZ_CANMUL010000010.1"/>
</dbReference>
<dbReference type="STRING" id="282197.SAMN04488517_10885"/>
<evidence type="ECO:0000313" key="3">
    <source>
        <dbReference type="EMBL" id="CTQ34351.1"/>
    </source>
</evidence>
<evidence type="ECO:0000256" key="1">
    <source>
        <dbReference type="SAM" id="MobiDB-lite"/>
    </source>
</evidence>
<dbReference type="EMBL" id="CXPG01000021">
    <property type="protein sequence ID" value="CTQ34351.1"/>
    <property type="molecule type" value="Genomic_DNA"/>
</dbReference>
<keyword evidence="2" id="KW-1133">Transmembrane helix</keyword>
<dbReference type="Proteomes" id="UP000048908">
    <property type="component" value="Unassembled WGS sequence"/>
</dbReference>
<evidence type="ECO:0000313" key="4">
    <source>
        <dbReference type="Proteomes" id="UP000048908"/>
    </source>
</evidence>
<proteinExistence type="predicted"/>
<keyword evidence="2" id="KW-0472">Membrane</keyword>
<protein>
    <submittedName>
        <fullName evidence="3">Uncharacterized protein</fullName>
    </submittedName>
</protein>
<reference evidence="3 4" key="1">
    <citation type="submission" date="2015-07" db="EMBL/GenBank/DDBJ databases">
        <authorList>
            <person name="Noorani M."/>
        </authorList>
    </citation>
    <scope>NUCLEOTIDE SEQUENCE [LARGE SCALE GENOMIC DNA]</scope>
    <source>
        <strain evidence="3 4">CECT 5088</strain>
    </source>
</reference>
<sequence length="70" mass="7778">MNDPVGKNTERSGLNPKLKSVENTSRDTETSTRPPAESASVQHDDSRAWPIIWIVVTVICVLVAAYLLLW</sequence>
<feature type="transmembrane region" description="Helical" evidence="2">
    <location>
        <begin position="48"/>
        <end position="69"/>
    </location>
</feature>
<name>A0A0M6XVP0_9RHOB</name>